<keyword evidence="1" id="KW-0472">Membrane</keyword>
<sequence>MFIVLRLLFVIAVLGIAYCAFKYQRSQDPSWLRIIKWILYSTLGLLVIFFVGLVIERLGGGLS</sequence>
<feature type="transmembrane region" description="Helical" evidence="1">
    <location>
        <begin position="35"/>
        <end position="55"/>
    </location>
</feature>
<name>A0A7G3G7H1_9NEIS</name>
<dbReference type="KEGG" id="ifl:C1H71_07440"/>
<keyword evidence="1" id="KW-1133">Transmembrane helix</keyword>
<accession>A0A7G3G7H1</accession>
<keyword evidence="1" id="KW-0812">Transmembrane</keyword>
<evidence type="ECO:0000256" key="1">
    <source>
        <dbReference type="SAM" id="Phobius"/>
    </source>
</evidence>
<dbReference type="RefSeq" id="WP_130105969.1">
    <property type="nucleotide sequence ID" value="NZ_CP025781.1"/>
</dbReference>
<evidence type="ECO:0000313" key="3">
    <source>
        <dbReference type="Proteomes" id="UP000515917"/>
    </source>
</evidence>
<gene>
    <name evidence="2" type="ORF">C1H71_07440</name>
</gene>
<organism evidence="2 3">
    <name type="scientific">Iodobacter fluviatilis</name>
    <dbReference type="NCBI Taxonomy" id="537"/>
    <lineage>
        <taxon>Bacteria</taxon>
        <taxon>Pseudomonadati</taxon>
        <taxon>Pseudomonadota</taxon>
        <taxon>Betaproteobacteria</taxon>
        <taxon>Neisseriales</taxon>
        <taxon>Chitinibacteraceae</taxon>
        <taxon>Iodobacter</taxon>
    </lineage>
</organism>
<dbReference type="Proteomes" id="UP000515917">
    <property type="component" value="Chromosome"/>
</dbReference>
<reference evidence="2 3" key="1">
    <citation type="submission" date="2018-01" db="EMBL/GenBank/DDBJ databases">
        <title>Genome sequence of Iodobacter sp. strain PCH194 isolated from Indian Trans-Himalaya.</title>
        <authorList>
            <person name="Kumar V."/>
            <person name="Thakur V."/>
            <person name="Kumar S."/>
            <person name="Singh D."/>
        </authorList>
    </citation>
    <scope>NUCLEOTIDE SEQUENCE [LARGE SCALE GENOMIC DNA]</scope>
    <source>
        <strain evidence="2 3">PCH194</strain>
    </source>
</reference>
<dbReference type="EMBL" id="CP025781">
    <property type="protein sequence ID" value="QBC43390.1"/>
    <property type="molecule type" value="Genomic_DNA"/>
</dbReference>
<evidence type="ECO:0000313" key="2">
    <source>
        <dbReference type="EMBL" id="QBC43390.1"/>
    </source>
</evidence>
<protein>
    <submittedName>
        <fullName evidence="2">Uncharacterized protein</fullName>
    </submittedName>
</protein>
<keyword evidence="3" id="KW-1185">Reference proteome</keyword>
<proteinExistence type="predicted"/>
<dbReference type="AlphaFoldDB" id="A0A7G3G7H1"/>